<dbReference type="Ensembl" id="ENSSORT00005024135.1">
    <property type="protein sequence ID" value="ENSSORP00005023457.1"/>
    <property type="gene ID" value="ENSSORG00005011355.1"/>
</dbReference>
<dbReference type="AlphaFoldDB" id="A0A673A490"/>
<name>A0A673A490_9TELE</name>
<dbReference type="InterPro" id="IPR001254">
    <property type="entry name" value="Trypsin_dom"/>
</dbReference>
<organism evidence="3 4">
    <name type="scientific">Sphaeramia orbicularis</name>
    <name type="common">orbiculate cardinalfish</name>
    <dbReference type="NCBI Taxonomy" id="375764"/>
    <lineage>
        <taxon>Eukaryota</taxon>
        <taxon>Metazoa</taxon>
        <taxon>Chordata</taxon>
        <taxon>Craniata</taxon>
        <taxon>Vertebrata</taxon>
        <taxon>Euteleostomi</taxon>
        <taxon>Actinopterygii</taxon>
        <taxon>Neopterygii</taxon>
        <taxon>Teleostei</taxon>
        <taxon>Neoteleostei</taxon>
        <taxon>Acanthomorphata</taxon>
        <taxon>Gobiaria</taxon>
        <taxon>Kurtiformes</taxon>
        <taxon>Apogonoidei</taxon>
        <taxon>Apogonidae</taxon>
        <taxon>Apogoninae</taxon>
        <taxon>Sphaeramia</taxon>
    </lineage>
</organism>
<dbReference type="Proteomes" id="UP000472271">
    <property type="component" value="Chromosome 16"/>
</dbReference>
<keyword evidence="1" id="KW-1015">Disulfide bond</keyword>
<reference evidence="3" key="3">
    <citation type="submission" date="2025-09" db="UniProtKB">
        <authorList>
            <consortium name="Ensembl"/>
        </authorList>
    </citation>
    <scope>IDENTIFICATION</scope>
</reference>
<protein>
    <recommendedName>
        <fullName evidence="2">Peptidase S1 domain-containing protein</fullName>
    </recommendedName>
</protein>
<proteinExistence type="predicted"/>
<dbReference type="InterPro" id="IPR009003">
    <property type="entry name" value="Peptidase_S1_PA"/>
</dbReference>
<reference evidence="3" key="1">
    <citation type="submission" date="2019-06" db="EMBL/GenBank/DDBJ databases">
        <authorList>
            <consortium name="Wellcome Sanger Institute Data Sharing"/>
        </authorList>
    </citation>
    <scope>NUCLEOTIDE SEQUENCE [LARGE SCALE GENOMIC DNA]</scope>
</reference>
<dbReference type="InParanoid" id="A0A673A490"/>
<evidence type="ECO:0000259" key="2">
    <source>
        <dbReference type="PROSITE" id="PS50240"/>
    </source>
</evidence>
<feature type="domain" description="Peptidase S1" evidence="2">
    <location>
        <begin position="26"/>
        <end position="70"/>
    </location>
</feature>
<dbReference type="Pfam" id="PF00089">
    <property type="entry name" value="Trypsin"/>
    <property type="match status" value="1"/>
</dbReference>
<accession>A0A673A490</accession>
<dbReference type="Gene3D" id="2.40.10.10">
    <property type="entry name" value="Trypsin-like serine proteases"/>
    <property type="match status" value="1"/>
</dbReference>
<reference evidence="3" key="2">
    <citation type="submission" date="2025-08" db="UniProtKB">
        <authorList>
            <consortium name="Ensembl"/>
        </authorList>
    </citation>
    <scope>IDENTIFICATION</scope>
</reference>
<dbReference type="PANTHER" id="PTHR24253:SF153">
    <property type="entry name" value="SERINE PROTEASE HEPSIN"/>
    <property type="match status" value="1"/>
</dbReference>
<evidence type="ECO:0000313" key="3">
    <source>
        <dbReference type="Ensembl" id="ENSSORP00005023457.1"/>
    </source>
</evidence>
<dbReference type="GO" id="GO:0006508">
    <property type="term" value="P:proteolysis"/>
    <property type="evidence" value="ECO:0007669"/>
    <property type="project" value="InterPro"/>
</dbReference>
<evidence type="ECO:0000313" key="4">
    <source>
        <dbReference type="Proteomes" id="UP000472271"/>
    </source>
</evidence>
<dbReference type="PANTHER" id="PTHR24253">
    <property type="entry name" value="TRANSMEMBRANE PROTEASE SERINE"/>
    <property type="match status" value="1"/>
</dbReference>
<dbReference type="PROSITE" id="PS50240">
    <property type="entry name" value="TRYPSIN_DOM"/>
    <property type="match status" value="1"/>
</dbReference>
<evidence type="ECO:0000256" key="1">
    <source>
        <dbReference type="ARBA" id="ARBA00023157"/>
    </source>
</evidence>
<dbReference type="InterPro" id="IPR018114">
    <property type="entry name" value="TRYPSIN_HIS"/>
</dbReference>
<dbReference type="GO" id="GO:0004252">
    <property type="term" value="F:serine-type endopeptidase activity"/>
    <property type="evidence" value="ECO:0007669"/>
    <property type="project" value="InterPro"/>
</dbReference>
<sequence>MQPVSFFNHLSIYVDCSGVASNSLRIVGGTLAPKGRWGWQVSMQLRGEHICGGAIICPHWIITAAHCFAE</sequence>
<dbReference type="InterPro" id="IPR043504">
    <property type="entry name" value="Peptidase_S1_PA_chymotrypsin"/>
</dbReference>
<keyword evidence="4" id="KW-1185">Reference proteome</keyword>
<dbReference type="SUPFAM" id="SSF50494">
    <property type="entry name" value="Trypsin-like serine proteases"/>
    <property type="match status" value="1"/>
</dbReference>
<dbReference type="PROSITE" id="PS00134">
    <property type="entry name" value="TRYPSIN_HIS"/>
    <property type="match status" value="1"/>
</dbReference>